<feature type="transmembrane region" description="Helical" evidence="1">
    <location>
        <begin position="38"/>
        <end position="54"/>
    </location>
</feature>
<protein>
    <submittedName>
        <fullName evidence="2">Uncharacterized protein</fullName>
    </submittedName>
</protein>
<dbReference type="AlphaFoldDB" id="A0A426ZXI8"/>
<name>A0A426ZXI8_ENSVE</name>
<organism evidence="2 3">
    <name type="scientific">Ensete ventricosum</name>
    <name type="common">Abyssinian banana</name>
    <name type="synonym">Musa ensete</name>
    <dbReference type="NCBI Taxonomy" id="4639"/>
    <lineage>
        <taxon>Eukaryota</taxon>
        <taxon>Viridiplantae</taxon>
        <taxon>Streptophyta</taxon>
        <taxon>Embryophyta</taxon>
        <taxon>Tracheophyta</taxon>
        <taxon>Spermatophyta</taxon>
        <taxon>Magnoliopsida</taxon>
        <taxon>Liliopsida</taxon>
        <taxon>Zingiberales</taxon>
        <taxon>Musaceae</taxon>
        <taxon>Ensete</taxon>
    </lineage>
</organism>
<proteinExistence type="predicted"/>
<dbReference type="PANTHER" id="PTHR37711">
    <property type="entry name" value="OS01G0908400 PROTEIN"/>
    <property type="match status" value="1"/>
</dbReference>
<dbReference type="EMBL" id="AMZH03004624">
    <property type="protein sequence ID" value="RRT68662.1"/>
    <property type="molecule type" value="Genomic_DNA"/>
</dbReference>
<keyword evidence="1" id="KW-0812">Transmembrane</keyword>
<reference evidence="2 3" key="1">
    <citation type="journal article" date="2014" name="Agronomy (Basel)">
        <title>A Draft Genome Sequence for Ensete ventricosum, the Drought-Tolerant Tree Against Hunger.</title>
        <authorList>
            <person name="Harrison J."/>
            <person name="Moore K.A."/>
            <person name="Paszkiewicz K."/>
            <person name="Jones T."/>
            <person name="Grant M."/>
            <person name="Ambacheew D."/>
            <person name="Muzemil S."/>
            <person name="Studholme D.J."/>
        </authorList>
    </citation>
    <scope>NUCLEOTIDE SEQUENCE [LARGE SCALE GENOMIC DNA]</scope>
</reference>
<comment type="caution">
    <text evidence="2">The sequence shown here is derived from an EMBL/GenBank/DDBJ whole genome shotgun (WGS) entry which is preliminary data.</text>
</comment>
<sequence length="128" mass="14716">MVRVATYFALSFGAFLFWQSMAKAHVWMALHHDEKVSPFPFLFLSRFIVVGSVIEKLMWGMVTKTLGLDSINMICRGMDGAPNISCPICSYLDPVLLFRYFQQDRARRNFVLLCLANLHGFLLKSQFD</sequence>
<dbReference type="Proteomes" id="UP000287651">
    <property type="component" value="Unassembled WGS sequence"/>
</dbReference>
<dbReference type="PANTHER" id="PTHR37711:SF1">
    <property type="entry name" value="OS01G0908400 PROTEIN"/>
    <property type="match status" value="1"/>
</dbReference>
<evidence type="ECO:0000313" key="3">
    <source>
        <dbReference type="Proteomes" id="UP000287651"/>
    </source>
</evidence>
<accession>A0A426ZXI8</accession>
<evidence type="ECO:0000256" key="1">
    <source>
        <dbReference type="SAM" id="Phobius"/>
    </source>
</evidence>
<keyword evidence="1" id="KW-0472">Membrane</keyword>
<keyword evidence="1" id="KW-1133">Transmembrane helix</keyword>
<gene>
    <name evidence="2" type="ORF">B296_00038102</name>
</gene>
<evidence type="ECO:0000313" key="2">
    <source>
        <dbReference type="EMBL" id="RRT68662.1"/>
    </source>
</evidence>